<feature type="domain" description="GGDEF" evidence="2">
    <location>
        <begin position="269"/>
        <end position="407"/>
    </location>
</feature>
<dbReference type="PANTHER" id="PTHR45138:SF9">
    <property type="entry name" value="DIGUANYLATE CYCLASE DGCM-RELATED"/>
    <property type="match status" value="1"/>
</dbReference>
<reference evidence="3 4" key="1">
    <citation type="submission" date="2023-03" db="EMBL/GenBank/DDBJ databases">
        <title>Bacillus Genome Sequencing.</title>
        <authorList>
            <person name="Dunlap C."/>
        </authorList>
    </citation>
    <scope>NUCLEOTIDE SEQUENCE [LARGE SCALE GENOMIC DNA]</scope>
    <source>
        <strain evidence="3 4">B-14544</strain>
    </source>
</reference>
<dbReference type="PROSITE" id="PS50887">
    <property type="entry name" value="GGDEF"/>
    <property type="match status" value="1"/>
</dbReference>
<dbReference type="SUPFAM" id="SSF55073">
    <property type="entry name" value="Nucleotide cyclase"/>
    <property type="match status" value="1"/>
</dbReference>
<comment type="caution">
    <text evidence="3">The sequence shown here is derived from an EMBL/GenBank/DDBJ whole genome shotgun (WGS) entry which is preliminary data.</text>
</comment>
<dbReference type="SMART" id="SM00267">
    <property type="entry name" value="GGDEF"/>
    <property type="match status" value="1"/>
</dbReference>
<dbReference type="PANTHER" id="PTHR45138">
    <property type="entry name" value="REGULATORY COMPONENTS OF SENSORY TRANSDUCTION SYSTEM"/>
    <property type="match status" value="1"/>
</dbReference>
<dbReference type="RefSeq" id="WP_327965891.1">
    <property type="nucleotide sequence ID" value="NZ_JARMQG010000004.1"/>
</dbReference>
<feature type="transmembrane region" description="Helical" evidence="1">
    <location>
        <begin position="31"/>
        <end position="49"/>
    </location>
</feature>
<feature type="transmembrane region" description="Helical" evidence="1">
    <location>
        <begin position="138"/>
        <end position="166"/>
    </location>
</feature>
<keyword evidence="1" id="KW-0812">Transmembrane</keyword>
<dbReference type="Pfam" id="PF00990">
    <property type="entry name" value="GGDEF"/>
    <property type="match status" value="1"/>
</dbReference>
<protein>
    <submittedName>
        <fullName evidence="3">GGDEF domain-containing protein</fullName>
    </submittedName>
</protein>
<evidence type="ECO:0000259" key="2">
    <source>
        <dbReference type="PROSITE" id="PS50887"/>
    </source>
</evidence>
<dbReference type="Proteomes" id="UP001330749">
    <property type="component" value="Unassembled WGS sequence"/>
</dbReference>
<feature type="transmembrane region" description="Helical" evidence="1">
    <location>
        <begin position="109"/>
        <end position="126"/>
    </location>
</feature>
<evidence type="ECO:0000313" key="4">
    <source>
        <dbReference type="Proteomes" id="UP001330749"/>
    </source>
</evidence>
<evidence type="ECO:0000256" key="1">
    <source>
        <dbReference type="SAM" id="Phobius"/>
    </source>
</evidence>
<keyword evidence="1" id="KW-1133">Transmembrane helix</keyword>
<dbReference type="InterPro" id="IPR029787">
    <property type="entry name" value="Nucleotide_cyclase"/>
</dbReference>
<keyword evidence="4" id="KW-1185">Reference proteome</keyword>
<proteinExistence type="predicted"/>
<dbReference type="InterPro" id="IPR000160">
    <property type="entry name" value="GGDEF_dom"/>
</dbReference>
<dbReference type="NCBIfam" id="TIGR00254">
    <property type="entry name" value="GGDEF"/>
    <property type="match status" value="1"/>
</dbReference>
<dbReference type="EMBL" id="JARMQG010000004">
    <property type="protein sequence ID" value="MED3561071.1"/>
    <property type="molecule type" value="Genomic_DNA"/>
</dbReference>
<name>A0ABU6N6I2_9BACI</name>
<dbReference type="InterPro" id="IPR050469">
    <property type="entry name" value="Diguanylate_Cyclase"/>
</dbReference>
<gene>
    <name evidence="3" type="ORF">P4447_00670</name>
</gene>
<evidence type="ECO:0000313" key="3">
    <source>
        <dbReference type="EMBL" id="MED3561071.1"/>
    </source>
</evidence>
<sequence length="416" mass="48213">MLKANILTFFLFFASLVTAIGSGSIMIENSLYIKAFLLYLLFSCLYYRLRITSKNGSTSVDYGISYSLSIGLFTGPLGLFIFETFYRTIVFFNKKINKTADPNEFTDTFYNIGAFALNSSIAFYLYHYLYPKFQGIPFGFWILMFLLVTVTSMLSDFYLILMFYFLGDIKTRKEAIDFIKSRSVLDMGKLSFTNGLLFLFLQEQKWEMLVSLFILNYLVSRSFVSKSQHIQNKLERDKFEQMAYTDFLTGVFNRAYMDKKMEKLNQTEEYLGIVVADIDKFKQINDNFNHAVGDQVIQHFATTLKSYLLMDDYLFRSGGEEFTMFLRHRHFEQTVALVETILLSLENSTVTVEFKGEAAAIHYTSSFGLYFFKVNETVSMEKGYVYADQLLLQSKQLGRSRLSSSNGTLKKETQRI</sequence>
<keyword evidence="1" id="KW-0472">Membrane</keyword>
<dbReference type="CDD" id="cd01949">
    <property type="entry name" value="GGDEF"/>
    <property type="match status" value="1"/>
</dbReference>
<accession>A0ABU6N6I2</accession>
<dbReference type="Gene3D" id="3.30.70.270">
    <property type="match status" value="1"/>
</dbReference>
<dbReference type="InterPro" id="IPR043128">
    <property type="entry name" value="Rev_trsase/Diguanyl_cyclase"/>
</dbReference>
<feature type="transmembrane region" description="Helical" evidence="1">
    <location>
        <begin position="70"/>
        <end position="89"/>
    </location>
</feature>
<organism evidence="3 4">
    <name type="scientific">Bacillus xiapuensis</name>
    <dbReference type="NCBI Taxonomy" id="2014075"/>
    <lineage>
        <taxon>Bacteria</taxon>
        <taxon>Bacillati</taxon>
        <taxon>Bacillota</taxon>
        <taxon>Bacilli</taxon>
        <taxon>Bacillales</taxon>
        <taxon>Bacillaceae</taxon>
        <taxon>Bacillus</taxon>
    </lineage>
</organism>